<dbReference type="AlphaFoldDB" id="A0A285C064"/>
<protein>
    <submittedName>
        <fullName evidence="1">Uncharacterized protein</fullName>
    </submittedName>
</protein>
<name>A0A285C064_9PROT</name>
<reference evidence="1 2" key="1">
    <citation type="submission" date="2017-08" db="EMBL/GenBank/DDBJ databases">
        <authorList>
            <person name="de Groot N.N."/>
        </authorList>
    </citation>
    <scope>NUCLEOTIDE SEQUENCE [LARGE SCALE GENOMIC DNA]</scope>
    <source>
        <strain evidence="1 2">Nm15</strain>
    </source>
</reference>
<gene>
    <name evidence="1" type="ORF">SAMN06296273_2414</name>
</gene>
<dbReference type="Proteomes" id="UP000242498">
    <property type="component" value="Chromosome I"/>
</dbReference>
<sequence>MPVEVCCMNDLTPNNRIINGRKRLWSQKAQLLKLERCKKMITPPDKLVFPTCVNY</sequence>
<proteinExistence type="predicted"/>
<organism evidence="1 2">
    <name type="scientific">Nitrosomonas ureae</name>
    <dbReference type="NCBI Taxonomy" id="44577"/>
    <lineage>
        <taxon>Bacteria</taxon>
        <taxon>Pseudomonadati</taxon>
        <taxon>Pseudomonadota</taxon>
        <taxon>Betaproteobacteria</taxon>
        <taxon>Nitrosomonadales</taxon>
        <taxon>Nitrosomonadaceae</taxon>
        <taxon>Nitrosomonas</taxon>
    </lineage>
</organism>
<evidence type="ECO:0000313" key="1">
    <source>
        <dbReference type="EMBL" id="SNX60954.1"/>
    </source>
</evidence>
<evidence type="ECO:0000313" key="2">
    <source>
        <dbReference type="Proteomes" id="UP000242498"/>
    </source>
</evidence>
<accession>A0A285C064</accession>
<dbReference type="EMBL" id="LT907782">
    <property type="protein sequence ID" value="SNX60954.1"/>
    <property type="molecule type" value="Genomic_DNA"/>
</dbReference>